<reference evidence="7 8" key="1">
    <citation type="submission" date="2020-04" db="EMBL/GenBank/DDBJ databases">
        <title>Molecular characterization of pseudomonads from Agaricus bisporus reveal novel blotch 2 pathogens in Western Europe.</title>
        <authorList>
            <person name="Taparia T."/>
            <person name="Krijger M."/>
            <person name="Haynes E."/>
            <person name="Elpinstone J.G."/>
            <person name="Noble R."/>
            <person name="Van Der Wolf J."/>
        </authorList>
    </citation>
    <scope>NUCLEOTIDE SEQUENCE [LARGE SCALE GENOMIC DNA]</scope>
    <source>
        <strain evidence="7 8">IPO3753</strain>
    </source>
</reference>
<name>A0A1H2FT69_9PSED</name>
<evidence type="ECO:0000256" key="3">
    <source>
        <dbReference type="ARBA" id="ARBA00023125"/>
    </source>
</evidence>
<dbReference type="Pfam" id="PF12852">
    <property type="entry name" value="Cupin_6"/>
    <property type="match status" value="1"/>
</dbReference>
<evidence type="ECO:0000256" key="4">
    <source>
        <dbReference type="ARBA" id="ARBA00023163"/>
    </source>
</evidence>
<comment type="function">
    <text evidence="5">Regulatory protein of the TOL plasmid xyl operons. XylS activates the xylXYZLTEGFJQKIH operon required for the degradation of toluene, m-xylene and p-xylene.</text>
</comment>
<dbReference type="SUPFAM" id="SSF46689">
    <property type="entry name" value="Homeodomain-like"/>
    <property type="match status" value="2"/>
</dbReference>
<sequence>MHSDPFSEILTFVNAQSVMTGGFSAGGAWALRFPAPDKIKFFGMVKGQCWLCLDGEAAPVLIEAGDVFLLCAQRAFVLAGDVSVTPLEARQLFADAGRFPQIGDGQGCVQIGGYVQLDPESGGLLANALPPLIHVRATAPQAAIVQWLLGQLAHEGQANLLGASLASAQLAQLMFIQILRAYVETSGVLPEGWLRTVSDKRLAPALRLMHSEPGSAWTLEELAAAAAMSRTTFSQYFKSVAGVPPLAYLTEWRMRLAQRALREGNLSVGVLALSLGYGSESAFSNAFKRVTGKAPRHYRDACRQSSSAAPLSSA</sequence>
<evidence type="ECO:0000259" key="6">
    <source>
        <dbReference type="PROSITE" id="PS01124"/>
    </source>
</evidence>
<dbReference type="InterPro" id="IPR050204">
    <property type="entry name" value="AraC_XylS_family_regulators"/>
</dbReference>
<keyword evidence="3" id="KW-0238">DNA-binding</keyword>
<keyword evidence="2" id="KW-0805">Transcription regulation</keyword>
<protein>
    <submittedName>
        <fullName evidence="7">AraC family transcriptional regulator</fullName>
    </submittedName>
</protein>
<dbReference type="PROSITE" id="PS01124">
    <property type="entry name" value="HTH_ARAC_FAMILY_2"/>
    <property type="match status" value="1"/>
</dbReference>
<gene>
    <name evidence="7" type="ORF">HX826_03615</name>
</gene>
<dbReference type="InterPro" id="IPR032783">
    <property type="entry name" value="AraC_lig"/>
</dbReference>
<dbReference type="PROSITE" id="PS00041">
    <property type="entry name" value="HTH_ARAC_FAMILY_1"/>
    <property type="match status" value="1"/>
</dbReference>
<accession>A0A1H2FT69</accession>
<dbReference type="InterPro" id="IPR018060">
    <property type="entry name" value="HTH_AraC"/>
</dbReference>
<evidence type="ECO:0000313" key="7">
    <source>
        <dbReference type="EMBL" id="NWD40938.1"/>
    </source>
</evidence>
<dbReference type="EMBL" id="JACAQR010000005">
    <property type="protein sequence ID" value="NWD40938.1"/>
    <property type="molecule type" value="Genomic_DNA"/>
</dbReference>
<keyword evidence="4" id="KW-0804">Transcription</keyword>
<dbReference type="GeneID" id="93512796"/>
<dbReference type="SMART" id="SM00342">
    <property type="entry name" value="HTH_ARAC"/>
    <property type="match status" value="1"/>
</dbReference>
<dbReference type="Gene3D" id="1.10.10.60">
    <property type="entry name" value="Homeodomain-like"/>
    <property type="match status" value="2"/>
</dbReference>
<dbReference type="AlphaFoldDB" id="A0A1H2FT69"/>
<evidence type="ECO:0000256" key="2">
    <source>
        <dbReference type="ARBA" id="ARBA00023015"/>
    </source>
</evidence>
<comment type="caution">
    <text evidence="7">The sequence shown here is derived from an EMBL/GenBank/DDBJ whole genome shotgun (WGS) entry which is preliminary data.</text>
</comment>
<dbReference type="GO" id="GO:0009893">
    <property type="term" value="P:positive regulation of metabolic process"/>
    <property type="evidence" value="ECO:0007669"/>
    <property type="project" value="UniProtKB-ARBA"/>
</dbReference>
<dbReference type="GO" id="GO:0005737">
    <property type="term" value="C:cytoplasm"/>
    <property type="evidence" value="ECO:0007669"/>
    <property type="project" value="UniProtKB-SubCell"/>
</dbReference>
<evidence type="ECO:0000313" key="8">
    <source>
        <dbReference type="Proteomes" id="UP000546584"/>
    </source>
</evidence>
<feature type="domain" description="HTH araC/xylS-type" evidence="6">
    <location>
        <begin position="203"/>
        <end position="301"/>
    </location>
</feature>
<comment type="subcellular location">
    <subcellularLocation>
        <location evidence="1">Cytoplasm</location>
    </subcellularLocation>
</comment>
<evidence type="ECO:0000256" key="5">
    <source>
        <dbReference type="ARBA" id="ARBA00037345"/>
    </source>
</evidence>
<dbReference type="PANTHER" id="PTHR46796:SF7">
    <property type="entry name" value="ARAC FAMILY TRANSCRIPTIONAL REGULATOR"/>
    <property type="match status" value="1"/>
</dbReference>
<dbReference type="GO" id="GO:0003700">
    <property type="term" value="F:DNA-binding transcription factor activity"/>
    <property type="evidence" value="ECO:0007669"/>
    <property type="project" value="InterPro"/>
</dbReference>
<dbReference type="Pfam" id="PF12833">
    <property type="entry name" value="HTH_18"/>
    <property type="match status" value="1"/>
</dbReference>
<proteinExistence type="predicted"/>
<dbReference type="GO" id="GO:0043565">
    <property type="term" value="F:sequence-specific DNA binding"/>
    <property type="evidence" value="ECO:0007669"/>
    <property type="project" value="InterPro"/>
</dbReference>
<dbReference type="PANTHER" id="PTHR46796">
    <property type="entry name" value="HTH-TYPE TRANSCRIPTIONAL ACTIVATOR RHAS-RELATED"/>
    <property type="match status" value="1"/>
</dbReference>
<dbReference type="RefSeq" id="WP_093201448.1">
    <property type="nucleotide sequence ID" value="NZ_JACAQR010000005.1"/>
</dbReference>
<evidence type="ECO:0000256" key="1">
    <source>
        <dbReference type="ARBA" id="ARBA00004496"/>
    </source>
</evidence>
<dbReference type="InterPro" id="IPR018062">
    <property type="entry name" value="HTH_AraC-typ_CS"/>
</dbReference>
<dbReference type="InterPro" id="IPR009057">
    <property type="entry name" value="Homeodomain-like_sf"/>
</dbReference>
<organism evidence="7 8">
    <name type="scientific">Pseudomonas yamanorum</name>
    <dbReference type="NCBI Taxonomy" id="515393"/>
    <lineage>
        <taxon>Bacteria</taxon>
        <taxon>Pseudomonadati</taxon>
        <taxon>Pseudomonadota</taxon>
        <taxon>Gammaproteobacteria</taxon>
        <taxon>Pseudomonadales</taxon>
        <taxon>Pseudomonadaceae</taxon>
        <taxon>Pseudomonas</taxon>
    </lineage>
</organism>
<dbReference type="Proteomes" id="UP000546584">
    <property type="component" value="Unassembled WGS sequence"/>
</dbReference>